<accession>A0A2G5TB87</accession>
<keyword evidence="1" id="KW-0812">Transmembrane</keyword>
<sequence length="120" mass="14036">MKYDPQRRILAYDDTDLCDNVVWYGDFVKNSIVVCIFMMIDIITVMKVRKVRLFSVNNKNKNNESISEREKRFLKQTVSQGIVFMVELITWFSIDKITSNKVIIFLLSGYAFTLVHVLDG</sequence>
<keyword evidence="1" id="KW-0472">Membrane</keyword>
<organism evidence="3 4">
    <name type="scientific">Caenorhabditis nigoni</name>
    <dbReference type="NCBI Taxonomy" id="1611254"/>
    <lineage>
        <taxon>Eukaryota</taxon>
        <taxon>Metazoa</taxon>
        <taxon>Ecdysozoa</taxon>
        <taxon>Nematoda</taxon>
        <taxon>Chromadorea</taxon>
        <taxon>Rhabditida</taxon>
        <taxon>Rhabditina</taxon>
        <taxon>Rhabditomorpha</taxon>
        <taxon>Rhabditoidea</taxon>
        <taxon>Rhabditidae</taxon>
        <taxon>Peloderinae</taxon>
        <taxon>Caenorhabditis</taxon>
    </lineage>
</organism>
<dbReference type="EMBL" id="PDUG01000005">
    <property type="protein sequence ID" value="PIC24449.1"/>
    <property type="molecule type" value="Genomic_DNA"/>
</dbReference>
<dbReference type="STRING" id="1611254.A0A2G5TB87"/>
<reference evidence="4" key="1">
    <citation type="submission" date="2017-10" db="EMBL/GenBank/DDBJ databases">
        <title>Rapid genome shrinkage in a self-fertile nematode reveals novel sperm competition proteins.</title>
        <authorList>
            <person name="Yin D."/>
            <person name="Schwarz E.M."/>
            <person name="Thomas C.G."/>
            <person name="Felde R.L."/>
            <person name="Korf I.F."/>
            <person name="Cutter A.D."/>
            <person name="Schartner C.M."/>
            <person name="Ralston E.J."/>
            <person name="Meyer B.J."/>
            <person name="Haag E.S."/>
        </authorList>
    </citation>
    <scope>NUCLEOTIDE SEQUENCE [LARGE SCALE GENOMIC DNA]</scope>
    <source>
        <strain evidence="4">JU1422</strain>
    </source>
</reference>
<dbReference type="OrthoDB" id="5825164at2759"/>
<name>A0A2G5TB87_9PELO</name>
<evidence type="ECO:0000256" key="1">
    <source>
        <dbReference type="SAM" id="Phobius"/>
    </source>
</evidence>
<dbReference type="Pfam" id="PF10328">
    <property type="entry name" value="7TM_GPCR_Srx"/>
    <property type="match status" value="1"/>
</dbReference>
<protein>
    <recommendedName>
        <fullName evidence="2">7TM GPCR serpentine receptor class x (Srx) domain-containing protein</fullName>
    </recommendedName>
</protein>
<proteinExistence type="predicted"/>
<dbReference type="InterPro" id="IPR019430">
    <property type="entry name" value="7TM_GPCR_serpentine_rcpt_Srx"/>
</dbReference>
<comment type="caution">
    <text evidence="3">The sequence shown here is derived from an EMBL/GenBank/DDBJ whole genome shotgun (WGS) entry which is preliminary data.</text>
</comment>
<keyword evidence="1" id="KW-1133">Transmembrane helix</keyword>
<dbReference type="PANTHER" id="PTHR23017">
    <property type="entry name" value="SERPENTINE RECEPTOR, CLASS X"/>
    <property type="match status" value="1"/>
</dbReference>
<dbReference type="AlphaFoldDB" id="A0A2G5TB87"/>
<gene>
    <name evidence="3" type="primary">Cnig_chr_V.g17787</name>
    <name evidence="3" type="ORF">B9Z55_017787</name>
</gene>
<evidence type="ECO:0000259" key="2">
    <source>
        <dbReference type="Pfam" id="PF10328"/>
    </source>
</evidence>
<feature type="transmembrane region" description="Helical" evidence="1">
    <location>
        <begin position="27"/>
        <end position="46"/>
    </location>
</feature>
<evidence type="ECO:0000313" key="3">
    <source>
        <dbReference type="EMBL" id="PIC24449.1"/>
    </source>
</evidence>
<evidence type="ECO:0000313" key="4">
    <source>
        <dbReference type="Proteomes" id="UP000230233"/>
    </source>
</evidence>
<dbReference type="PANTHER" id="PTHR23017:SF18">
    <property type="entry name" value="G-PROTEIN COUPLED RECEPTORS FAMILY 1 PROFILE DOMAIN-CONTAINING PROTEIN"/>
    <property type="match status" value="1"/>
</dbReference>
<keyword evidence="4" id="KW-1185">Reference proteome</keyword>
<dbReference type="Proteomes" id="UP000230233">
    <property type="component" value="Chromosome V"/>
</dbReference>
<feature type="domain" description="7TM GPCR serpentine receptor class x (Srx)" evidence="2">
    <location>
        <begin position="2"/>
        <end position="120"/>
    </location>
</feature>